<accession>I3X975</accession>
<feature type="transmembrane region" description="Helical" evidence="6">
    <location>
        <begin position="65"/>
        <end position="81"/>
    </location>
</feature>
<dbReference type="HOGENOM" id="CLU_095995_1_0_5"/>
<dbReference type="KEGG" id="sfd:USDA257_c38860"/>
<dbReference type="PANTHER" id="PTHR30086:SF20">
    <property type="entry name" value="ARGININE EXPORTER PROTEIN ARGO-RELATED"/>
    <property type="match status" value="1"/>
</dbReference>
<dbReference type="InterPro" id="IPR001123">
    <property type="entry name" value="LeuE-type"/>
</dbReference>
<feature type="transmembrane region" description="Helical" evidence="6">
    <location>
        <begin position="165"/>
        <end position="184"/>
    </location>
</feature>
<dbReference type="AlphaFoldDB" id="I3X975"/>
<evidence type="ECO:0000256" key="4">
    <source>
        <dbReference type="ARBA" id="ARBA00022989"/>
    </source>
</evidence>
<keyword evidence="2" id="KW-1003">Cell membrane</keyword>
<evidence type="ECO:0000256" key="1">
    <source>
        <dbReference type="ARBA" id="ARBA00004651"/>
    </source>
</evidence>
<organism evidence="7 8">
    <name type="scientific">Sinorhizobium fredii (strain USDA 257)</name>
    <dbReference type="NCBI Taxonomy" id="1185652"/>
    <lineage>
        <taxon>Bacteria</taxon>
        <taxon>Pseudomonadati</taxon>
        <taxon>Pseudomonadota</taxon>
        <taxon>Alphaproteobacteria</taxon>
        <taxon>Hyphomicrobiales</taxon>
        <taxon>Rhizobiaceae</taxon>
        <taxon>Sinorhizobium/Ensifer group</taxon>
        <taxon>Sinorhizobium</taxon>
    </lineage>
</organism>
<keyword evidence="4 6" id="KW-1133">Transmembrane helix</keyword>
<feature type="transmembrane region" description="Helical" evidence="6">
    <location>
        <begin position="135"/>
        <end position="159"/>
    </location>
</feature>
<dbReference type="EMBL" id="CP003563">
    <property type="protein sequence ID" value="AFL52431.1"/>
    <property type="molecule type" value="Genomic_DNA"/>
</dbReference>
<dbReference type="GO" id="GO:0005886">
    <property type="term" value="C:plasma membrane"/>
    <property type="evidence" value="ECO:0007669"/>
    <property type="project" value="UniProtKB-SubCell"/>
</dbReference>
<protein>
    <submittedName>
        <fullName evidence="7">Putative threonine efflux protein-like protein</fullName>
    </submittedName>
</protein>
<dbReference type="eggNOG" id="COG1280">
    <property type="taxonomic scope" value="Bacteria"/>
</dbReference>
<evidence type="ECO:0000256" key="3">
    <source>
        <dbReference type="ARBA" id="ARBA00022692"/>
    </source>
</evidence>
<dbReference type="GO" id="GO:0015171">
    <property type="term" value="F:amino acid transmembrane transporter activity"/>
    <property type="evidence" value="ECO:0007669"/>
    <property type="project" value="TreeGrafter"/>
</dbReference>
<feature type="transmembrane region" description="Helical" evidence="6">
    <location>
        <begin position="35"/>
        <end position="58"/>
    </location>
</feature>
<gene>
    <name evidence="7" type="ORF">USDA257_c38860</name>
</gene>
<dbReference type="GO" id="GO:0033228">
    <property type="term" value="P:cysteine export across plasma membrane"/>
    <property type="evidence" value="ECO:0007669"/>
    <property type="project" value="TreeGrafter"/>
</dbReference>
<evidence type="ECO:0000256" key="6">
    <source>
        <dbReference type="SAM" id="Phobius"/>
    </source>
</evidence>
<reference evidence="7 8" key="1">
    <citation type="journal article" date="2012" name="J. Bacteriol.">
        <title>Complete genome sequence of the broad-host-range strain Sinorhizobium fredii USDA257.</title>
        <authorList>
            <person name="Schuldes J."/>
            <person name="Rodriguez Orbegoso M."/>
            <person name="Schmeisser C."/>
            <person name="Krishnan H.B."/>
            <person name="Daniel R."/>
            <person name="Streit W.R."/>
        </authorList>
    </citation>
    <scope>NUCLEOTIDE SEQUENCE [LARGE SCALE GENOMIC DNA]</scope>
    <source>
        <strain evidence="7 8">USDA 257</strain>
    </source>
</reference>
<comment type="subcellular location">
    <subcellularLocation>
        <location evidence="1">Cell membrane</location>
        <topology evidence="1">Multi-pass membrane protein</topology>
    </subcellularLocation>
</comment>
<evidence type="ECO:0000256" key="5">
    <source>
        <dbReference type="ARBA" id="ARBA00023136"/>
    </source>
</evidence>
<evidence type="ECO:0000256" key="2">
    <source>
        <dbReference type="ARBA" id="ARBA00022475"/>
    </source>
</evidence>
<dbReference type="RefSeq" id="WP_014764566.1">
    <property type="nucleotide sequence ID" value="NC_018000.1"/>
</dbReference>
<name>I3X975_SINF2</name>
<evidence type="ECO:0000313" key="8">
    <source>
        <dbReference type="Proteomes" id="UP000006180"/>
    </source>
</evidence>
<dbReference type="PATRIC" id="fig|1185652.3.peg.4035"/>
<proteinExistence type="predicted"/>
<sequence>MVTLYFVLSTLLILLTPGPTNTVLATCGASLGIRHAAIMPFAEAIGYFLAVSFFVVLADRVQGNASAFVATKLLAAGWLLYSAVKLWGMPLRTDAKSARQLFVRVLLTTIVNPKAMLVGAVLIPSEADVAVSIWVATYAAMSTLVGFGWVVFGACLPFGVRRHSYKLASLVLGGFSMAAMASALSG</sequence>
<dbReference type="PANTHER" id="PTHR30086">
    <property type="entry name" value="ARGININE EXPORTER PROTEIN ARGO"/>
    <property type="match status" value="1"/>
</dbReference>
<keyword evidence="3 6" id="KW-0812">Transmembrane</keyword>
<dbReference type="STRING" id="1185652.USDA257_c38860"/>
<dbReference type="Proteomes" id="UP000006180">
    <property type="component" value="Chromosome"/>
</dbReference>
<feature type="transmembrane region" description="Helical" evidence="6">
    <location>
        <begin position="101"/>
        <end position="123"/>
    </location>
</feature>
<evidence type="ECO:0000313" key="7">
    <source>
        <dbReference type="EMBL" id="AFL52431.1"/>
    </source>
</evidence>
<keyword evidence="5 6" id="KW-0472">Membrane</keyword>